<dbReference type="HAMAP" id="MF_01477">
    <property type="entry name" value="Iojap_RsfS"/>
    <property type="match status" value="1"/>
</dbReference>
<dbReference type="PANTHER" id="PTHR21043:SF0">
    <property type="entry name" value="MITOCHONDRIAL ASSEMBLY OF RIBOSOMAL LARGE SUBUNIT PROTEIN 1"/>
    <property type="match status" value="1"/>
</dbReference>
<dbReference type="GO" id="GO:0090071">
    <property type="term" value="P:negative regulation of ribosome biogenesis"/>
    <property type="evidence" value="ECO:0007669"/>
    <property type="project" value="UniProtKB-UniRule"/>
</dbReference>
<evidence type="ECO:0000313" key="4">
    <source>
        <dbReference type="Proteomes" id="UP000475928"/>
    </source>
</evidence>
<protein>
    <recommendedName>
        <fullName evidence="2">Ribosomal silencing factor RsfS</fullName>
    </recommendedName>
</protein>
<dbReference type="AlphaFoldDB" id="A0A6A0B4Z0"/>
<comment type="subunit">
    <text evidence="2">Interacts with ribosomal protein uL14 (rplN).</text>
</comment>
<gene>
    <name evidence="3" type="primary">yccJ</name>
    <name evidence="2" type="synonym">rsfS</name>
    <name evidence="3" type="ORF">Hs20B_08280</name>
</gene>
<dbReference type="PANTHER" id="PTHR21043">
    <property type="entry name" value="IOJAP SUPERFAMILY ORTHOLOG"/>
    <property type="match status" value="1"/>
</dbReference>
<sequence>MTTTQKTLQTVVTAADDKKALNIIALDMREVSGVMDNLVVMEAMNARQIDAIVDNITEAVKKNGDSIHGVEGAGADGWVLIDLIDTVINVMTHDMRLTYGLEKLWHDAPEVAIDAWIAE</sequence>
<keyword evidence="2" id="KW-0963">Cytoplasm</keyword>
<dbReference type="InterPro" id="IPR004394">
    <property type="entry name" value="Iojap/RsfS/C7orf30"/>
</dbReference>
<accession>A0A6A0B4Z0</accession>
<keyword evidence="2" id="KW-0810">Translation regulation</keyword>
<dbReference type="Pfam" id="PF02410">
    <property type="entry name" value="RsfS"/>
    <property type="match status" value="1"/>
</dbReference>
<name>A0A6A0B4Z0_9LACT</name>
<dbReference type="GO" id="GO:0017148">
    <property type="term" value="P:negative regulation of translation"/>
    <property type="evidence" value="ECO:0007669"/>
    <property type="project" value="UniProtKB-UniRule"/>
</dbReference>
<comment type="caution">
    <text evidence="3">The sequence shown here is derived from an EMBL/GenBank/DDBJ whole genome shotgun (WGS) entry which is preliminary data.</text>
</comment>
<keyword evidence="4" id="KW-1185">Reference proteome</keyword>
<dbReference type="GO" id="GO:0005737">
    <property type="term" value="C:cytoplasm"/>
    <property type="evidence" value="ECO:0007669"/>
    <property type="project" value="UniProtKB-SubCell"/>
</dbReference>
<dbReference type="GO" id="GO:0043023">
    <property type="term" value="F:ribosomal large subunit binding"/>
    <property type="evidence" value="ECO:0007669"/>
    <property type="project" value="TreeGrafter"/>
</dbReference>
<dbReference type="InterPro" id="IPR043519">
    <property type="entry name" value="NT_sf"/>
</dbReference>
<evidence type="ECO:0000313" key="3">
    <source>
        <dbReference type="EMBL" id="GFH40430.1"/>
    </source>
</evidence>
<keyword evidence="2" id="KW-0678">Repressor</keyword>
<dbReference type="EMBL" id="BLLH01000003">
    <property type="protein sequence ID" value="GFH40430.1"/>
    <property type="molecule type" value="Genomic_DNA"/>
</dbReference>
<dbReference type="SUPFAM" id="SSF81301">
    <property type="entry name" value="Nucleotidyltransferase"/>
    <property type="match status" value="1"/>
</dbReference>
<dbReference type="NCBIfam" id="TIGR00090">
    <property type="entry name" value="rsfS_iojap_ybeB"/>
    <property type="match status" value="1"/>
</dbReference>
<organism evidence="3 4">
    <name type="scientific">Pseudolactococcus insecticola</name>
    <dbReference type="NCBI Taxonomy" id="2709158"/>
    <lineage>
        <taxon>Bacteria</taxon>
        <taxon>Bacillati</taxon>
        <taxon>Bacillota</taxon>
        <taxon>Bacilli</taxon>
        <taxon>Lactobacillales</taxon>
        <taxon>Streptococcaceae</taxon>
        <taxon>Pseudolactococcus</taxon>
    </lineage>
</organism>
<evidence type="ECO:0000256" key="1">
    <source>
        <dbReference type="ARBA" id="ARBA00010574"/>
    </source>
</evidence>
<proteinExistence type="inferred from homology"/>
<comment type="subcellular location">
    <subcellularLocation>
        <location evidence="2">Cytoplasm</location>
    </subcellularLocation>
</comment>
<dbReference type="RefSeq" id="WP_172355955.1">
    <property type="nucleotide sequence ID" value="NZ_BLLH01000003.1"/>
</dbReference>
<reference evidence="3 4" key="1">
    <citation type="submission" date="2020-02" db="EMBL/GenBank/DDBJ databases">
        <title>Draft genome sequence of Lactococcus sp. Hs20B0-1.</title>
        <authorList>
            <person name="Noda S."/>
            <person name="Yuki M."/>
            <person name="Ohkuma M."/>
        </authorList>
    </citation>
    <scope>NUCLEOTIDE SEQUENCE [LARGE SCALE GENOMIC DNA]</scope>
    <source>
        <strain evidence="3 4">Hs20B0-1</strain>
    </source>
</reference>
<dbReference type="Gene3D" id="3.30.460.10">
    <property type="entry name" value="Beta Polymerase, domain 2"/>
    <property type="match status" value="1"/>
</dbReference>
<dbReference type="GO" id="GO:0042256">
    <property type="term" value="P:cytosolic ribosome assembly"/>
    <property type="evidence" value="ECO:0007669"/>
    <property type="project" value="UniProtKB-UniRule"/>
</dbReference>
<comment type="function">
    <text evidence="2">Functions as a ribosomal silencing factor. Interacts with ribosomal protein uL14 (rplN), blocking formation of intersubunit bridge B8. Prevents association of the 30S and 50S ribosomal subunits and the formation of functional ribosomes, thus repressing translation.</text>
</comment>
<evidence type="ECO:0000256" key="2">
    <source>
        <dbReference type="HAMAP-Rule" id="MF_01477"/>
    </source>
</evidence>
<comment type="similarity">
    <text evidence="1 2">Belongs to the Iojap/RsfS family.</text>
</comment>
<dbReference type="Proteomes" id="UP000475928">
    <property type="component" value="Unassembled WGS sequence"/>
</dbReference>